<sequence length="48" mass="5167">MTNLIEFNSSAVKFSTKNAAMSAVAAKSPLLPLMLILLKFHTNVMTGN</sequence>
<gene>
    <name evidence="1" type="ORF">CASFOL_042813</name>
</gene>
<accession>A0ABD3B7L6</accession>
<evidence type="ECO:0000313" key="2">
    <source>
        <dbReference type="Proteomes" id="UP001632038"/>
    </source>
</evidence>
<dbReference type="EMBL" id="JAVIJP010000140">
    <property type="protein sequence ID" value="KAL3613341.1"/>
    <property type="molecule type" value="Genomic_DNA"/>
</dbReference>
<name>A0ABD3B7L6_9LAMI</name>
<comment type="caution">
    <text evidence="1">The sequence shown here is derived from an EMBL/GenBank/DDBJ whole genome shotgun (WGS) entry which is preliminary data.</text>
</comment>
<reference evidence="2" key="1">
    <citation type="journal article" date="2024" name="IScience">
        <title>Strigolactones Initiate the Formation of Haustorium-like Structures in Castilleja.</title>
        <authorList>
            <person name="Buerger M."/>
            <person name="Peterson D."/>
            <person name="Chory J."/>
        </authorList>
    </citation>
    <scope>NUCLEOTIDE SEQUENCE [LARGE SCALE GENOMIC DNA]</scope>
</reference>
<evidence type="ECO:0000313" key="1">
    <source>
        <dbReference type="EMBL" id="KAL3613341.1"/>
    </source>
</evidence>
<dbReference type="AlphaFoldDB" id="A0ABD3B7L6"/>
<keyword evidence="2" id="KW-1185">Reference proteome</keyword>
<protein>
    <submittedName>
        <fullName evidence="1">Uncharacterized protein</fullName>
    </submittedName>
</protein>
<proteinExistence type="predicted"/>
<organism evidence="1 2">
    <name type="scientific">Castilleja foliolosa</name>
    <dbReference type="NCBI Taxonomy" id="1961234"/>
    <lineage>
        <taxon>Eukaryota</taxon>
        <taxon>Viridiplantae</taxon>
        <taxon>Streptophyta</taxon>
        <taxon>Embryophyta</taxon>
        <taxon>Tracheophyta</taxon>
        <taxon>Spermatophyta</taxon>
        <taxon>Magnoliopsida</taxon>
        <taxon>eudicotyledons</taxon>
        <taxon>Gunneridae</taxon>
        <taxon>Pentapetalae</taxon>
        <taxon>asterids</taxon>
        <taxon>lamiids</taxon>
        <taxon>Lamiales</taxon>
        <taxon>Orobanchaceae</taxon>
        <taxon>Pedicularideae</taxon>
        <taxon>Castillejinae</taxon>
        <taxon>Castilleja</taxon>
    </lineage>
</organism>
<dbReference type="Proteomes" id="UP001632038">
    <property type="component" value="Unassembled WGS sequence"/>
</dbReference>